<gene>
    <name evidence="2" type="ORF">C5O23_03690</name>
</gene>
<evidence type="ECO:0000256" key="1">
    <source>
        <dbReference type="SAM" id="MobiDB-lite"/>
    </source>
</evidence>
<organism evidence="2 3">
    <name type="scientific">Duncaniella muris</name>
    <dbReference type="NCBI Taxonomy" id="2094150"/>
    <lineage>
        <taxon>Bacteria</taxon>
        <taxon>Pseudomonadati</taxon>
        <taxon>Bacteroidota</taxon>
        <taxon>Bacteroidia</taxon>
        <taxon>Bacteroidales</taxon>
        <taxon>Muribaculaceae</taxon>
        <taxon>Duncaniella</taxon>
    </lineage>
</organism>
<dbReference type="EMBL" id="PUEC01000006">
    <property type="protein sequence ID" value="PWB03259.1"/>
    <property type="molecule type" value="Genomic_DNA"/>
</dbReference>
<evidence type="ECO:0000313" key="2">
    <source>
        <dbReference type="EMBL" id="PWB03259.1"/>
    </source>
</evidence>
<comment type="caution">
    <text evidence="2">The sequence shown here is derived from an EMBL/GenBank/DDBJ whole genome shotgun (WGS) entry which is preliminary data.</text>
</comment>
<dbReference type="AlphaFoldDB" id="A0A2V1IRS3"/>
<evidence type="ECO:0000313" key="3">
    <source>
        <dbReference type="Proteomes" id="UP000244905"/>
    </source>
</evidence>
<proteinExistence type="predicted"/>
<feature type="region of interest" description="Disordered" evidence="1">
    <location>
        <begin position="29"/>
        <end position="52"/>
    </location>
</feature>
<accession>A0A2V1IRS3</accession>
<sequence>MLIKISEISGNRYREAKQSHLAVCLSSKSGENRIRNPTPLRPTNGQNVDGIRRPKADDRLFMTRAGLSASLLPLAKKKP</sequence>
<dbReference type="Proteomes" id="UP000244905">
    <property type="component" value="Unassembled WGS sequence"/>
</dbReference>
<keyword evidence="3" id="KW-1185">Reference proteome</keyword>
<name>A0A2V1IRS3_9BACT</name>
<reference evidence="3" key="1">
    <citation type="submission" date="2018-02" db="EMBL/GenBank/DDBJ databases">
        <authorList>
            <person name="Clavel T."/>
            <person name="Strowig T."/>
        </authorList>
    </citation>
    <scope>NUCLEOTIDE SEQUENCE [LARGE SCALE GENOMIC DNA]</scope>
    <source>
        <strain evidence="3">DSM 103720</strain>
    </source>
</reference>
<protein>
    <submittedName>
        <fullName evidence="2">Uncharacterized protein</fullName>
    </submittedName>
</protein>